<dbReference type="InterPro" id="IPR016024">
    <property type="entry name" value="ARM-type_fold"/>
</dbReference>
<keyword evidence="1" id="KW-0677">Repeat</keyword>
<sequence>MFSLPNNSSFTATVAEEDDIDDNLKLLKKRTAQIWETILTQFNLEDFSLLLSRRCFVVTENIHSILFNKAGSRIFEQLIIRCLFLCHQIGNPTKQIEPDLSRNEKLAGLDKFWKEFVKSICSDSSHFMTILCNCNASHVLRSFLLGAVGFMKEGSVVDENEILRGVQRLENVNRYFASLVECFWDTVDNLYQKIAHITHLSDVYASLVLQSLLFSKLLVPTRQSCFLHQLFSLIANRKGTKKNNFLKMACHAVTSHLLQAFFYILEYDLFQELFDNHLRNQIPYLLNDKYGNHVLQQIIRKQKDIPKVLDIYDKLEPHIDDLVSIGHFGILAALAEGLVSCEVGAQKTYVRKVAKALNCAGKTSCELVRNLLYPTETTRANFMHIAEQIPGNFEISQNNTLDELQKKVPKCSPVGSLLIQHFLKYSASGRQLVEESFVRFEKAQLLFIALDPSGSRAVESFLSSCGNFSLLNRFIDKFTGVYSILAKNCNGFHVLLKMFTVIDVKGKRKLVQELAATRLWLAYFPYGNQTLTRLKVNEFVRRQEQWSQKETTIENRKRLFKDILDADISEYENYPISNPDMQAKMKYKRDFSGDRKDHRAVKNNEDKSEDSSTQLELILECIRNVST</sequence>
<dbReference type="GO" id="GO:0000447">
    <property type="term" value="P:endonucleolytic cleavage in ITS1 to separate SSU-rRNA from 5.8S rRNA and LSU-rRNA from tricistronic rRNA transcript (SSU-rRNA, 5.8S rRNA, LSU-rRNA)"/>
    <property type="evidence" value="ECO:0007669"/>
    <property type="project" value="TreeGrafter"/>
</dbReference>
<feature type="repeat" description="Pumilio" evidence="2">
    <location>
        <begin position="277"/>
        <end position="313"/>
    </location>
</feature>
<dbReference type="KEGG" id="gsl:Gasu_05330"/>
<dbReference type="GO" id="GO:0003723">
    <property type="term" value="F:RNA binding"/>
    <property type="evidence" value="ECO:0007669"/>
    <property type="project" value="InterPro"/>
</dbReference>
<dbReference type="GO" id="GO:0000056">
    <property type="term" value="P:ribosomal small subunit export from nucleus"/>
    <property type="evidence" value="ECO:0007669"/>
    <property type="project" value="TreeGrafter"/>
</dbReference>
<dbReference type="RefSeq" id="XP_005708970.1">
    <property type="nucleotide sequence ID" value="XM_005708913.1"/>
</dbReference>
<dbReference type="Gramene" id="EME32450">
    <property type="protein sequence ID" value="EME32450"/>
    <property type="gene ID" value="Gasu_05330"/>
</dbReference>
<dbReference type="PANTHER" id="PTHR13102:SF0">
    <property type="entry name" value="NUCLEOLAR PROTEIN 9"/>
    <property type="match status" value="1"/>
</dbReference>
<dbReference type="InterPro" id="IPR001313">
    <property type="entry name" value="Pumilio_RNA-bd_rpt"/>
</dbReference>
<dbReference type="GO" id="GO:0000480">
    <property type="term" value="P:endonucleolytic cleavage in 5'-ETS of tricistronic rRNA transcript (SSU-rRNA, 5.8S rRNA, LSU-rRNA)"/>
    <property type="evidence" value="ECO:0007669"/>
    <property type="project" value="TreeGrafter"/>
</dbReference>
<keyword evidence="5" id="KW-1185">Reference proteome</keyword>
<dbReference type="SMART" id="SM00025">
    <property type="entry name" value="Pumilio"/>
    <property type="match status" value="4"/>
</dbReference>
<dbReference type="GO" id="GO:0005730">
    <property type="term" value="C:nucleolus"/>
    <property type="evidence" value="ECO:0007669"/>
    <property type="project" value="TreeGrafter"/>
</dbReference>
<organism evidence="4 5">
    <name type="scientific">Galdieria sulphuraria</name>
    <name type="common">Red alga</name>
    <dbReference type="NCBI Taxonomy" id="130081"/>
    <lineage>
        <taxon>Eukaryota</taxon>
        <taxon>Rhodophyta</taxon>
        <taxon>Bangiophyceae</taxon>
        <taxon>Galdieriales</taxon>
        <taxon>Galdieriaceae</taxon>
        <taxon>Galdieria</taxon>
    </lineage>
</organism>
<dbReference type="EMBL" id="KB454486">
    <property type="protein sequence ID" value="EME32450.1"/>
    <property type="molecule type" value="Genomic_DNA"/>
</dbReference>
<dbReference type="Gene3D" id="1.25.10.10">
    <property type="entry name" value="Leucine-rich Repeat Variant"/>
    <property type="match status" value="2"/>
</dbReference>
<evidence type="ECO:0000256" key="1">
    <source>
        <dbReference type="ARBA" id="ARBA00022737"/>
    </source>
</evidence>
<gene>
    <name evidence="4" type="ORF">Gasu_05330</name>
</gene>
<dbReference type="GO" id="GO:0030686">
    <property type="term" value="C:90S preribosome"/>
    <property type="evidence" value="ECO:0007669"/>
    <property type="project" value="TreeGrafter"/>
</dbReference>
<dbReference type="GO" id="GO:0030688">
    <property type="term" value="C:preribosome, small subunit precursor"/>
    <property type="evidence" value="ECO:0007669"/>
    <property type="project" value="TreeGrafter"/>
</dbReference>
<dbReference type="Proteomes" id="UP000030680">
    <property type="component" value="Unassembled WGS sequence"/>
</dbReference>
<dbReference type="GeneID" id="17091030"/>
<evidence type="ECO:0000256" key="2">
    <source>
        <dbReference type="PROSITE-ProRule" id="PRU00317"/>
    </source>
</evidence>
<dbReference type="PANTHER" id="PTHR13102">
    <property type="entry name" value="NUCLEOLAR PROTEIN 9"/>
    <property type="match status" value="1"/>
</dbReference>
<evidence type="ECO:0000313" key="4">
    <source>
        <dbReference type="EMBL" id="EME32450.1"/>
    </source>
</evidence>
<dbReference type="InterPro" id="IPR011989">
    <property type="entry name" value="ARM-like"/>
</dbReference>
<dbReference type="PROSITE" id="PS50302">
    <property type="entry name" value="PUM"/>
    <property type="match status" value="1"/>
</dbReference>
<reference evidence="5" key="1">
    <citation type="journal article" date="2013" name="Science">
        <title>Gene transfer from bacteria and archaea facilitated evolution of an extremophilic eukaryote.</title>
        <authorList>
            <person name="Schonknecht G."/>
            <person name="Chen W.H."/>
            <person name="Ternes C.M."/>
            <person name="Barbier G.G."/>
            <person name="Shrestha R.P."/>
            <person name="Stanke M."/>
            <person name="Brautigam A."/>
            <person name="Baker B.J."/>
            <person name="Banfield J.F."/>
            <person name="Garavito R.M."/>
            <person name="Carr K."/>
            <person name="Wilkerson C."/>
            <person name="Rensing S.A."/>
            <person name="Gagneul D."/>
            <person name="Dickenson N.E."/>
            <person name="Oesterhelt C."/>
            <person name="Lercher M.J."/>
            <person name="Weber A.P."/>
        </authorList>
    </citation>
    <scope>NUCLEOTIDE SEQUENCE [LARGE SCALE GENOMIC DNA]</scope>
    <source>
        <strain evidence="5">074W</strain>
    </source>
</reference>
<feature type="region of interest" description="Disordered" evidence="3">
    <location>
        <begin position="588"/>
        <end position="609"/>
    </location>
</feature>
<evidence type="ECO:0000313" key="5">
    <source>
        <dbReference type="Proteomes" id="UP000030680"/>
    </source>
</evidence>
<dbReference type="InterPro" id="IPR040000">
    <property type="entry name" value="NOP9"/>
</dbReference>
<proteinExistence type="predicted"/>
<accession>M2X7F8</accession>
<dbReference type="eggNOG" id="KOG2188">
    <property type="taxonomic scope" value="Eukaryota"/>
</dbReference>
<evidence type="ECO:0000256" key="3">
    <source>
        <dbReference type="SAM" id="MobiDB-lite"/>
    </source>
</evidence>
<dbReference type="OrthoDB" id="9987665at2759"/>
<dbReference type="GO" id="GO:0000472">
    <property type="term" value="P:endonucleolytic cleavage to generate mature 5'-end of SSU-rRNA from (SSU-rRNA, 5.8S rRNA, LSU-rRNA)"/>
    <property type="evidence" value="ECO:0007669"/>
    <property type="project" value="TreeGrafter"/>
</dbReference>
<protein>
    <submittedName>
        <fullName evidence="4">Pumilio/Puf RNA-binding domain-containing protein</fullName>
    </submittedName>
</protein>
<dbReference type="AlphaFoldDB" id="M2X7F8"/>
<dbReference type="Pfam" id="PF22493">
    <property type="entry name" value="PUF_NOP9"/>
    <property type="match status" value="1"/>
</dbReference>
<dbReference type="STRING" id="130081.M2X7F8"/>
<dbReference type="SUPFAM" id="SSF48371">
    <property type="entry name" value="ARM repeat"/>
    <property type="match status" value="1"/>
</dbReference>
<name>M2X7F8_GALSU</name>